<dbReference type="InterPro" id="IPR001845">
    <property type="entry name" value="HTH_ArsR_DNA-bd_dom"/>
</dbReference>
<dbReference type="SUPFAM" id="SSF53335">
    <property type="entry name" value="S-adenosyl-L-methionine-dependent methyltransferases"/>
    <property type="match status" value="1"/>
</dbReference>
<name>A0ABV7JB42_9GAMM</name>
<protein>
    <submittedName>
        <fullName evidence="2">ArsR/SmtB family transcription factor</fullName>
    </submittedName>
</protein>
<evidence type="ECO:0000313" key="3">
    <source>
        <dbReference type="Proteomes" id="UP001595533"/>
    </source>
</evidence>
<dbReference type="InterPro" id="IPR029063">
    <property type="entry name" value="SAM-dependent_MTases_sf"/>
</dbReference>
<keyword evidence="3" id="KW-1185">Reference proteome</keyword>
<dbReference type="NCBIfam" id="NF033788">
    <property type="entry name" value="HTH_metalloreg"/>
    <property type="match status" value="1"/>
</dbReference>
<feature type="domain" description="HTH arsR-type" evidence="1">
    <location>
        <begin position="1"/>
        <end position="93"/>
    </location>
</feature>
<sequence>MNLNDVFKTLADESRIRLILLLQQQELTVAELAEITRLAQPRVSTHLSHLKKNHLVQVRKQGVSSYYRLNEIQFTEDFNGILELVTEHYAEHPLIQQDKEQLSLVMASQAASNQWVDAVAGDMERHYSPGRTWEATTRVVSRLANLGRVLDLGSGDGVLAELLAANSEHYVCVDNNNKAIKAAKDRLKHLNNVEFHQADIHQLVLPDNQFDHVLMLHVLTYSDDPLKVIKQAHRVCRPGGQLIINTLDQHPHEFVRTEYGHKNLGFDVTTLKQLCQKAGFEHVNVAVSSQEQRKPHFKIITVEATK</sequence>
<dbReference type="Gene3D" id="3.40.50.150">
    <property type="entry name" value="Vaccinia Virus protein VP39"/>
    <property type="match status" value="1"/>
</dbReference>
<dbReference type="SUPFAM" id="SSF46785">
    <property type="entry name" value="Winged helix' DNA-binding domain"/>
    <property type="match status" value="1"/>
</dbReference>
<dbReference type="PANTHER" id="PTHR43861">
    <property type="entry name" value="TRANS-ACONITATE 2-METHYLTRANSFERASE-RELATED"/>
    <property type="match status" value="1"/>
</dbReference>
<dbReference type="InterPro" id="IPR036390">
    <property type="entry name" value="WH_DNA-bd_sf"/>
</dbReference>
<evidence type="ECO:0000259" key="1">
    <source>
        <dbReference type="PROSITE" id="PS50987"/>
    </source>
</evidence>
<dbReference type="InterPro" id="IPR011991">
    <property type="entry name" value="ArsR-like_HTH"/>
</dbReference>
<organism evidence="2 3">
    <name type="scientific">Marinicella sediminis</name>
    <dbReference type="NCBI Taxonomy" id="1792834"/>
    <lineage>
        <taxon>Bacteria</taxon>
        <taxon>Pseudomonadati</taxon>
        <taxon>Pseudomonadota</taxon>
        <taxon>Gammaproteobacteria</taxon>
        <taxon>Lysobacterales</taxon>
        <taxon>Marinicellaceae</taxon>
        <taxon>Marinicella</taxon>
    </lineage>
</organism>
<dbReference type="Proteomes" id="UP001595533">
    <property type="component" value="Unassembled WGS sequence"/>
</dbReference>
<dbReference type="Pfam" id="PF01022">
    <property type="entry name" value="HTH_5"/>
    <property type="match status" value="1"/>
</dbReference>
<dbReference type="Pfam" id="PF08241">
    <property type="entry name" value="Methyltransf_11"/>
    <property type="match status" value="1"/>
</dbReference>
<dbReference type="EMBL" id="JBHRTS010000002">
    <property type="protein sequence ID" value="MFC3193433.1"/>
    <property type="molecule type" value="Genomic_DNA"/>
</dbReference>
<gene>
    <name evidence="2" type="ORF">ACFODZ_04150</name>
</gene>
<dbReference type="Gene3D" id="1.10.10.10">
    <property type="entry name" value="Winged helix-like DNA-binding domain superfamily/Winged helix DNA-binding domain"/>
    <property type="match status" value="1"/>
</dbReference>
<dbReference type="InterPro" id="IPR036388">
    <property type="entry name" value="WH-like_DNA-bd_sf"/>
</dbReference>
<dbReference type="CDD" id="cd02440">
    <property type="entry name" value="AdoMet_MTases"/>
    <property type="match status" value="1"/>
</dbReference>
<reference evidence="3" key="1">
    <citation type="journal article" date="2019" name="Int. J. Syst. Evol. Microbiol.">
        <title>The Global Catalogue of Microorganisms (GCM) 10K type strain sequencing project: providing services to taxonomists for standard genome sequencing and annotation.</title>
        <authorList>
            <consortium name="The Broad Institute Genomics Platform"/>
            <consortium name="The Broad Institute Genome Sequencing Center for Infectious Disease"/>
            <person name="Wu L."/>
            <person name="Ma J."/>
        </authorList>
    </citation>
    <scope>NUCLEOTIDE SEQUENCE [LARGE SCALE GENOMIC DNA]</scope>
    <source>
        <strain evidence="3">KCTC 42953</strain>
    </source>
</reference>
<dbReference type="InterPro" id="IPR013216">
    <property type="entry name" value="Methyltransf_11"/>
</dbReference>
<dbReference type="PRINTS" id="PR00778">
    <property type="entry name" value="HTHARSR"/>
</dbReference>
<evidence type="ECO:0000313" key="2">
    <source>
        <dbReference type="EMBL" id="MFC3193433.1"/>
    </source>
</evidence>
<dbReference type="SMART" id="SM00418">
    <property type="entry name" value="HTH_ARSR"/>
    <property type="match status" value="1"/>
</dbReference>
<dbReference type="PROSITE" id="PS50987">
    <property type="entry name" value="HTH_ARSR_2"/>
    <property type="match status" value="1"/>
</dbReference>
<dbReference type="CDD" id="cd00090">
    <property type="entry name" value="HTH_ARSR"/>
    <property type="match status" value="1"/>
</dbReference>
<proteinExistence type="predicted"/>
<accession>A0ABV7JB42</accession>
<dbReference type="RefSeq" id="WP_077410188.1">
    <property type="nucleotide sequence ID" value="NZ_JBHRTS010000002.1"/>
</dbReference>
<comment type="caution">
    <text evidence="2">The sequence shown here is derived from an EMBL/GenBank/DDBJ whole genome shotgun (WGS) entry which is preliminary data.</text>
</comment>